<organism evidence="8 9">
    <name type="scientific">Henosepilachna vigintioctopunctata</name>
    <dbReference type="NCBI Taxonomy" id="420089"/>
    <lineage>
        <taxon>Eukaryota</taxon>
        <taxon>Metazoa</taxon>
        <taxon>Ecdysozoa</taxon>
        <taxon>Arthropoda</taxon>
        <taxon>Hexapoda</taxon>
        <taxon>Insecta</taxon>
        <taxon>Pterygota</taxon>
        <taxon>Neoptera</taxon>
        <taxon>Endopterygota</taxon>
        <taxon>Coleoptera</taxon>
        <taxon>Polyphaga</taxon>
        <taxon>Cucujiformia</taxon>
        <taxon>Coccinelloidea</taxon>
        <taxon>Coccinellidae</taxon>
        <taxon>Epilachninae</taxon>
        <taxon>Epilachnini</taxon>
        <taxon>Henosepilachna</taxon>
    </lineage>
</organism>
<name>A0AAW1UGS7_9CUCU</name>
<evidence type="ECO:0000259" key="7">
    <source>
        <dbReference type="Pfam" id="PF01061"/>
    </source>
</evidence>
<evidence type="ECO:0000256" key="6">
    <source>
        <dbReference type="SAM" id="Phobius"/>
    </source>
</evidence>
<comment type="caution">
    <text evidence="8">The sequence shown here is derived from an EMBL/GenBank/DDBJ whole genome shotgun (WGS) entry which is preliminary data.</text>
</comment>
<proteinExistence type="predicted"/>
<feature type="transmembrane region" description="Helical" evidence="6">
    <location>
        <begin position="133"/>
        <end position="153"/>
    </location>
</feature>
<feature type="domain" description="ABC-2 type transporter transmembrane" evidence="7">
    <location>
        <begin position="79"/>
        <end position="289"/>
    </location>
</feature>
<evidence type="ECO:0000313" key="9">
    <source>
        <dbReference type="Proteomes" id="UP001431783"/>
    </source>
</evidence>
<feature type="transmembrane region" description="Helical" evidence="6">
    <location>
        <begin position="102"/>
        <end position="121"/>
    </location>
</feature>
<gene>
    <name evidence="8" type="ORF">WA026_023170</name>
</gene>
<dbReference type="GO" id="GO:0140359">
    <property type="term" value="F:ABC-type transporter activity"/>
    <property type="evidence" value="ECO:0007669"/>
    <property type="project" value="InterPro"/>
</dbReference>
<dbReference type="AlphaFoldDB" id="A0AAW1UGS7"/>
<feature type="transmembrane region" description="Helical" evidence="6">
    <location>
        <begin position="325"/>
        <end position="349"/>
    </location>
</feature>
<dbReference type="PANTHER" id="PTHR48041:SF129">
    <property type="entry name" value="PROTEIN WHITE"/>
    <property type="match status" value="1"/>
</dbReference>
<keyword evidence="9" id="KW-1185">Reference proteome</keyword>
<evidence type="ECO:0000313" key="8">
    <source>
        <dbReference type="EMBL" id="KAK9882747.1"/>
    </source>
</evidence>
<evidence type="ECO:0000256" key="4">
    <source>
        <dbReference type="ARBA" id="ARBA00022989"/>
    </source>
</evidence>
<dbReference type="GO" id="GO:0005886">
    <property type="term" value="C:plasma membrane"/>
    <property type="evidence" value="ECO:0007669"/>
    <property type="project" value="TreeGrafter"/>
</dbReference>
<dbReference type="EMBL" id="JARQZJ010000082">
    <property type="protein sequence ID" value="KAK9882747.1"/>
    <property type="molecule type" value="Genomic_DNA"/>
</dbReference>
<feature type="transmembrane region" description="Helical" evidence="6">
    <location>
        <begin position="174"/>
        <end position="200"/>
    </location>
</feature>
<evidence type="ECO:0000256" key="5">
    <source>
        <dbReference type="ARBA" id="ARBA00023136"/>
    </source>
</evidence>
<dbReference type="InterPro" id="IPR013525">
    <property type="entry name" value="ABC2_TM"/>
</dbReference>
<evidence type="ECO:0000256" key="2">
    <source>
        <dbReference type="ARBA" id="ARBA00022448"/>
    </source>
</evidence>
<reference evidence="8 9" key="1">
    <citation type="submission" date="2023-03" db="EMBL/GenBank/DDBJ databases">
        <title>Genome insight into feeding habits of ladybird beetles.</title>
        <authorList>
            <person name="Li H.-S."/>
            <person name="Huang Y.-H."/>
            <person name="Pang H."/>
        </authorList>
    </citation>
    <scope>NUCLEOTIDE SEQUENCE [LARGE SCALE GENOMIC DNA]</scope>
    <source>
        <strain evidence="8">SYSU_2023b</strain>
        <tissue evidence="8">Whole body</tissue>
    </source>
</reference>
<evidence type="ECO:0000256" key="3">
    <source>
        <dbReference type="ARBA" id="ARBA00022692"/>
    </source>
</evidence>
<evidence type="ECO:0000256" key="1">
    <source>
        <dbReference type="ARBA" id="ARBA00004141"/>
    </source>
</evidence>
<dbReference type="GO" id="GO:0030659">
    <property type="term" value="C:cytoplasmic vesicle membrane"/>
    <property type="evidence" value="ECO:0007669"/>
    <property type="project" value="TreeGrafter"/>
</dbReference>
<keyword evidence="5 6" id="KW-0472">Membrane</keyword>
<feature type="transmembrane region" description="Helical" evidence="6">
    <location>
        <begin position="212"/>
        <end position="234"/>
    </location>
</feature>
<keyword evidence="4 6" id="KW-1133">Transmembrane helix</keyword>
<accession>A0AAW1UGS7</accession>
<comment type="subcellular location">
    <subcellularLocation>
        <location evidence="1">Membrane</location>
        <topology evidence="1">Multi-pass membrane protein</topology>
    </subcellularLocation>
</comment>
<dbReference type="InterPro" id="IPR050352">
    <property type="entry name" value="ABCG_transporters"/>
</dbReference>
<feature type="transmembrane region" description="Helical" evidence="6">
    <location>
        <begin position="246"/>
        <end position="268"/>
    </location>
</feature>
<sequence length="355" mass="40886">MDEQLFWGQQQKRVASSLRKEKECERIVNGVCYAFAKSVLGMKISKAAQEVEKSVDTQSHQWTYNHKIVIPYKVGWFSQMKALLWRSWMSILRKPEVTKSKLIIVIVEAFFFSIIYYGQILNQYGIKNLDGVFAFYVTNVTYQNVYGTINTFCSEIPLFTKENKDGMYRTDTYYLSKIICDIPISCVLAMLYPAIGYYFIGFNLEFSRYLTALLIMALVSQTALGAGYIISVILPRLEHADAGINILLFPLLIFGGFFLSIGSVPTYLQWLADLSWFKYGYEMFMINQWYGIPYIQCNTNFSESSDCIFDGAEVLSTASIYPDDFWIAFGCLIILTIAFRVIAFLCLLLRTYRNE</sequence>
<dbReference type="PANTHER" id="PTHR48041">
    <property type="entry name" value="ABC TRANSPORTER G FAMILY MEMBER 28"/>
    <property type="match status" value="1"/>
</dbReference>
<protein>
    <recommendedName>
        <fullName evidence="7">ABC-2 type transporter transmembrane domain-containing protein</fullName>
    </recommendedName>
</protein>
<dbReference type="Proteomes" id="UP001431783">
    <property type="component" value="Unassembled WGS sequence"/>
</dbReference>
<dbReference type="Pfam" id="PF01061">
    <property type="entry name" value="ABC2_membrane"/>
    <property type="match status" value="1"/>
</dbReference>
<keyword evidence="2" id="KW-0813">Transport</keyword>
<keyword evidence="3 6" id="KW-0812">Transmembrane</keyword>